<gene>
    <name evidence="2" type="ORF">EI982_16590</name>
</gene>
<keyword evidence="1" id="KW-0472">Membrane</keyword>
<keyword evidence="1" id="KW-1133">Transmembrane helix</keyword>
<keyword evidence="1" id="KW-0812">Transmembrane</keyword>
<feature type="transmembrane region" description="Helical" evidence="1">
    <location>
        <begin position="12"/>
        <end position="31"/>
    </location>
</feature>
<evidence type="ECO:0000313" key="2">
    <source>
        <dbReference type="EMBL" id="QGX96281.1"/>
    </source>
</evidence>
<accession>A0A6B9FCN2</accession>
<protein>
    <submittedName>
        <fullName evidence="2">Uncharacterized protein</fullName>
    </submittedName>
</protein>
<dbReference type="AlphaFoldDB" id="A0A6B9FCN2"/>
<organism evidence="2 3">
    <name type="scientific">Haloplanus rallus</name>
    <dbReference type="NCBI Taxonomy" id="1816183"/>
    <lineage>
        <taxon>Archaea</taxon>
        <taxon>Methanobacteriati</taxon>
        <taxon>Methanobacteriota</taxon>
        <taxon>Stenosarchaea group</taxon>
        <taxon>Halobacteria</taxon>
        <taxon>Halobacteriales</taxon>
        <taxon>Haloferacaceae</taxon>
        <taxon>Haloplanus</taxon>
    </lineage>
</organism>
<proteinExistence type="predicted"/>
<dbReference type="EMBL" id="CP034345">
    <property type="protein sequence ID" value="QGX96281.1"/>
    <property type="molecule type" value="Genomic_DNA"/>
</dbReference>
<evidence type="ECO:0000256" key="1">
    <source>
        <dbReference type="SAM" id="Phobius"/>
    </source>
</evidence>
<keyword evidence="3" id="KW-1185">Reference proteome</keyword>
<dbReference type="Proteomes" id="UP000428325">
    <property type="component" value="Chromosome"/>
</dbReference>
<reference evidence="2 3" key="1">
    <citation type="submission" date="2018-12" db="EMBL/GenBank/DDBJ databases">
        <title>Complete genome sequence of Haloplanus rallus MBLA0036.</title>
        <authorList>
            <person name="Nam Y.-d."/>
            <person name="Kang J."/>
            <person name="Chung W.-H."/>
            <person name="Park Y.S."/>
        </authorList>
    </citation>
    <scope>NUCLEOTIDE SEQUENCE [LARGE SCALE GENOMIC DNA]</scope>
    <source>
        <strain evidence="2 3">MBLA0036</strain>
    </source>
</reference>
<evidence type="ECO:0000313" key="3">
    <source>
        <dbReference type="Proteomes" id="UP000428325"/>
    </source>
</evidence>
<dbReference type="RefSeq" id="WP_157690745.1">
    <property type="nucleotide sequence ID" value="NZ_CP034345.1"/>
</dbReference>
<dbReference type="GeneID" id="43371200"/>
<dbReference type="OrthoDB" id="233797at2157"/>
<sequence>MPADSRASWTDPAYVATVVGVLATGAVVFYSATARSGPTVDEVVFVVLSITVPATVAYELARRWG</sequence>
<dbReference type="KEGG" id="hra:EI982_16590"/>
<name>A0A6B9FCN2_9EURY</name>
<feature type="transmembrane region" description="Helical" evidence="1">
    <location>
        <begin position="43"/>
        <end position="61"/>
    </location>
</feature>